<feature type="region of interest" description="Disordered" evidence="2">
    <location>
        <begin position="1"/>
        <end position="31"/>
    </location>
</feature>
<feature type="domain" description="CsbD-like" evidence="3">
    <location>
        <begin position="2"/>
        <end position="50"/>
    </location>
</feature>
<protein>
    <recommendedName>
        <fullName evidence="3">CsbD-like domain-containing protein</fullName>
    </recommendedName>
</protein>
<reference evidence="4" key="1">
    <citation type="submission" date="2022-12" db="EMBL/GenBank/DDBJ databases">
        <title>Paraconexibacter alkalitolerans sp. nov. and Baekduia alba sp. nov., isolated from soil and emended description of the genera Paraconexibacter (Chun et al., 2020) and Baekduia (An et al., 2020).</title>
        <authorList>
            <person name="Vieira S."/>
            <person name="Huber K.J."/>
            <person name="Geppert A."/>
            <person name="Wolf J."/>
            <person name="Neumann-Schaal M."/>
            <person name="Muesken M."/>
            <person name="Overmann J."/>
        </authorList>
    </citation>
    <scope>NUCLEOTIDE SEQUENCE</scope>
    <source>
        <strain evidence="4">AEG42_29</strain>
    </source>
</reference>
<comment type="similarity">
    <text evidence="1">Belongs to the UPF0337 (CsbD) family.</text>
</comment>
<sequence length="59" mass="6016">MSGTADNVKGNIKETAGAVTGDKDLENEGKADQVVGKLKDAVSDVKDAAEGAIDKVRGK</sequence>
<evidence type="ECO:0000259" key="3">
    <source>
        <dbReference type="Pfam" id="PF05532"/>
    </source>
</evidence>
<gene>
    <name evidence="4" type="ORF">DSM112329_00598</name>
</gene>
<dbReference type="Gene3D" id="1.10.1470.10">
    <property type="entry name" value="YjbJ"/>
    <property type="match status" value="1"/>
</dbReference>
<dbReference type="Pfam" id="PF05532">
    <property type="entry name" value="CsbD"/>
    <property type="match status" value="1"/>
</dbReference>
<dbReference type="InterPro" id="IPR008462">
    <property type="entry name" value="CsbD"/>
</dbReference>
<proteinExistence type="inferred from homology"/>
<evidence type="ECO:0000256" key="2">
    <source>
        <dbReference type="SAM" id="MobiDB-lite"/>
    </source>
</evidence>
<accession>A0AAU7AQC3</accession>
<feature type="compositionally biased region" description="Basic and acidic residues" evidence="2">
    <location>
        <begin position="21"/>
        <end position="31"/>
    </location>
</feature>
<name>A0AAU7AQC3_9ACTN</name>
<dbReference type="KEGG" id="parq:DSM112329_00598"/>
<evidence type="ECO:0000313" key="4">
    <source>
        <dbReference type="EMBL" id="XAY03777.1"/>
    </source>
</evidence>
<dbReference type="AlphaFoldDB" id="A0AAU7AQC3"/>
<dbReference type="InterPro" id="IPR036629">
    <property type="entry name" value="YjbJ_sf"/>
</dbReference>
<dbReference type="RefSeq" id="WP_354700329.1">
    <property type="nucleotide sequence ID" value="NZ_CP114014.1"/>
</dbReference>
<dbReference type="EMBL" id="CP114014">
    <property type="protein sequence ID" value="XAY03777.1"/>
    <property type="molecule type" value="Genomic_DNA"/>
</dbReference>
<evidence type="ECO:0000256" key="1">
    <source>
        <dbReference type="ARBA" id="ARBA00009129"/>
    </source>
</evidence>
<organism evidence="4">
    <name type="scientific">Paraconexibacter sp. AEG42_29</name>
    <dbReference type="NCBI Taxonomy" id="2997339"/>
    <lineage>
        <taxon>Bacteria</taxon>
        <taxon>Bacillati</taxon>
        <taxon>Actinomycetota</taxon>
        <taxon>Thermoleophilia</taxon>
        <taxon>Solirubrobacterales</taxon>
        <taxon>Paraconexibacteraceae</taxon>
        <taxon>Paraconexibacter</taxon>
    </lineage>
</organism>
<dbReference type="SUPFAM" id="SSF69047">
    <property type="entry name" value="Hypothetical protein YjbJ"/>
    <property type="match status" value="1"/>
</dbReference>